<feature type="transmembrane region" description="Helical" evidence="1">
    <location>
        <begin position="189"/>
        <end position="213"/>
    </location>
</feature>
<evidence type="ECO:0008006" key="4">
    <source>
        <dbReference type="Google" id="ProtNLM"/>
    </source>
</evidence>
<gene>
    <name evidence="2" type="ORF">CVT25_007304</name>
</gene>
<dbReference type="Proteomes" id="UP000283269">
    <property type="component" value="Unassembled WGS sequence"/>
</dbReference>
<feature type="transmembrane region" description="Helical" evidence="1">
    <location>
        <begin position="262"/>
        <end position="283"/>
    </location>
</feature>
<feature type="transmembrane region" description="Helical" evidence="1">
    <location>
        <begin position="12"/>
        <end position="35"/>
    </location>
</feature>
<keyword evidence="1" id="KW-0472">Membrane</keyword>
<dbReference type="STRING" id="93625.A0A409XPB1"/>
<evidence type="ECO:0000313" key="2">
    <source>
        <dbReference type="EMBL" id="PPQ92612.1"/>
    </source>
</evidence>
<dbReference type="EMBL" id="NHYD01001022">
    <property type="protein sequence ID" value="PPQ92612.1"/>
    <property type="molecule type" value="Genomic_DNA"/>
</dbReference>
<accession>A0A409XPB1</accession>
<reference evidence="2 3" key="1">
    <citation type="journal article" date="2018" name="Evol. Lett.">
        <title>Horizontal gene cluster transfer increased hallucinogenic mushroom diversity.</title>
        <authorList>
            <person name="Reynolds H.T."/>
            <person name="Vijayakumar V."/>
            <person name="Gluck-Thaler E."/>
            <person name="Korotkin H.B."/>
            <person name="Matheny P.B."/>
            <person name="Slot J.C."/>
        </authorList>
    </citation>
    <scope>NUCLEOTIDE SEQUENCE [LARGE SCALE GENOMIC DNA]</scope>
    <source>
        <strain evidence="2 3">2631</strain>
    </source>
</reference>
<keyword evidence="3" id="KW-1185">Reference proteome</keyword>
<dbReference type="InParanoid" id="A0A409XPB1"/>
<dbReference type="OrthoDB" id="10579654at2759"/>
<proteinExistence type="predicted"/>
<sequence length="311" mass="34284">MSRLHADLRNGFLYHIIICDVLHIFAFGILAAALFTASISSRVPRTMAWFLLISSATLGTGSRILVVGQQIGSDPNRVVCIVQAMLLSGTAILNIYTGAAFVLQLYFTLLAVKRSRELPSIWRLLMQIVPVFIFLGTLLAVLVVRNSYPRNELYLKRSTKIGSLQPSLIRRSSSGMYCELAASSLNYSLTAVGLVGVLITVTTKVLILIELWATKRTLTTEHLPKITRTPPGTVGRAFGYTFILFVIFILGVASFFPRDENLLAKITDIVIAVGAAVTAVVFATESDIMKVWLFWRKSRDLNTAEDVQGQV</sequence>
<dbReference type="AlphaFoldDB" id="A0A409XPB1"/>
<feature type="transmembrane region" description="Helical" evidence="1">
    <location>
        <begin position="86"/>
        <end position="112"/>
    </location>
</feature>
<feature type="transmembrane region" description="Helical" evidence="1">
    <location>
        <begin position="124"/>
        <end position="144"/>
    </location>
</feature>
<feature type="transmembrane region" description="Helical" evidence="1">
    <location>
        <begin position="234"/>
        <end position="256"/>
    </location>
</feature>
<feature type="transmembrane region" description="Helical" evidence="1">
    <location>
        <begin position="47"/>
        <end position="66"/>
    </location>
</feature>
<protein>
    <recommendedName>
        <fullName evidence="4">G-protein coupled receptors family 1 profile domain-containing protein</fullName>
    </recommendedName>
</protein>
<evidence type="ECO:0000313" key="3">
    <source>
        <dbReference type="Proteomes" id="UP000283269"/>
    </source>
</evidence>
<comment type="caution">
    <text evidence="2">The sequence shown here is derived from an EMBL/GenBank/DDBJ whole genome shotgun (WGS) entry which is preliminary data.</text>
</comment>
<keyword evidence="1" id="KW-1133">Transmembrane helix</keyword>
<keyword evidence="1" id="KW-0812">Transmembrane</keyword>
<evidence type="ECO:0000256" key="1">
    <source>
        <dbReference type="SAM" id="Phobius"/>
    </source>
</evidence>
<organism evidence="2 3">
    <name type="scientific">Psilocybe cyanescens</name>
    <dbReference type="NCBI Taxonomy" id="93625"/>
    <lineage>
        <taxon>Eukaryota</taxon>
        <taxon>Fungi</taxon>
        <taxon>Dikarya</taxon>
        <taxon>Basidiomycota</taxon>
        <taxon>Agaricomycotina</taxon>
        <taxon>Agaricomycetes</taxon>
        <taxon>Agaricomycetidae</taxon>
        <taxon>Agaricales</taxon>
        <taxon>Agaricineae</taxon>
        <taxon>Strophariaceae</taxon>
        <taxon>Psilocybe</taxon>
    </lineage>
</organism>
<name>A0A409XPB1_PSICY</name>